<feature type="transmembrane region" description="Helical" evidence="1">
    <location>
        <begin position="176"/>
        <end position="195"/>
    </location>
</feature>
<feature type="transmembrane region" description="Helical" evidence="1">
    <location>
        <begin position="142"/>
        <end position="164"/>
    </location>
</feature>
<keyword evidence="1" id="KW-1133">Transmembrane helix</keyword>
<comment type="caution">
    <text evidence="3">The sequence shown here is derived from an EMBL/GenBank/DDBJ whole genome shotgun (WGS) entry which is preliminary data.</text>
</comment>
<dbReference type="SUPFAM" id="SSF48317">
    <property type="entry name" value="Acid phosphatase/Vanadium-dependent haloperoxidase"/>
    <property type="match status" value="1"/>
</dbReference>
<keyword evidence="4" id="KW-1185">Reference proteome</keyword>
<protein>
    <submittedName>
        <fullName evidence="3">Phosphatase PAP2 family protein</fullName>
    </submittedName>
</protein>
<feature type="transmembrane region" description="Helical" evidence="1">
    <location>
        <begin position="24"/>
        <end position="44"/>
    </location>
</feature>
<feature type="domain" description="Phosphatidic acid phosphatase type 2/haloperoxidase" evidence="2">
    <location>
        <begin position="105"/>
        <end position="222"/>
    </location>
</feature>
<dbReference type="SMART" id="SM00014">
    <property type="entry name" value="acidPPc"/>
    <property type="match status" value="1"/>
</dbReference>
<sequence length="237" mass="24666">MVRIAMDTRGVAPQHQADPAERRAGLLGAFGAVCVVALALYVMLFDRAELDALLQDALDRAAAWADPFRTYWVEQAARDLAPAGGPTMIGLVVAVATAHVLLSRGGRVAALVLTALATGIVAALILKLTLGRSGASFSVHAFGLFSAGFPSIGALLAPILYLTLGAALAVVYGGRLVGAFLIACAALGTLLVGLSRVLLHMHLPTDVLAGWSAGLAWASLCWVVVRRSRFWGREDAG</sequence>
<dbReference type="Pfam" id="PF01569">
    <property type="entry name" value="PAP2"/>
    <property type="match status" value="1"/>
</dbReference>
<proteinExistence type="predicted"/>
<dbReference type="InterPro" id="IPR036938">
    <property type="entry name" value="PAP2/HPO_sf"/>
</dbReference>
<keyword evidence="1" id="KW-0472">Membrane</keyword>
<dbReference type="RefSeq" id="WP_220117969.1">
    <property type="nucleotide sequence ID" value="NZ_JAHZUY010000033.1"/>
</dbReference>
<evidence type="ECO:0000259" key="2">
    <source>
        <dbReference type="SMART" id="SM00014"/>
    </source>
</evidence>
<dbReference type="Gene3D" id="1.20.144.10">
    <property type="entry name" value="Phosphatidic acid phosphatase type 2/haloperoxidase"/>
    <property type="match status" value="1"/>
</dbReference>
<dbReference type="EMBL" id="JAHZUY010000033">
    <property type="protein sequence ID" value="MBW8270223.1"/>
    <property type="molecule type" value="Genomic_DNA"/>
</dbReference>
<organism evidence="3 4">
    <name type="scientific">Caldovatus aquaticus</name>
    <dbReference type="NCBI Taxonomy" id="2865671"/>
    <lineage>
        <taxon>Bacteria</taxon>
        <taxon>Pseudomonadati</taxon>
        <taxon>Pseudomonadota</taxon>
        <taxon>Alphaproteobacteria</taxon>
        <taxon>Acetobacterales</taxon>
        <taxon>Roseomonadaceae</taxon>
        <taxon>Caldovatus</taxon>
    </lineage>
</organism>
<evidence type="ECO:0000313" key="4">
    <source>
        <dbReference type="Proteomes" id="UP001519924"/>
    </source>
</evidence>
<gene>
    <name evidence="3" type="ORF">K1J50_12080</name>
</gene>
<feature type="transmembrane region" description="Helical" evidence="1">
    <location>
        <begin position="207"/>
        <end position="225"/>
    </location>
</feature>
<dbReference type="Proteomes" id="UP001519924">
    <property type="component" value="Unassembled WGS sequence"/>
</dbReference>
<accession>A0ABS7F4J4</accession>
<dbReference type="InterPro" id="IPR000326">
    <property type="entry name" value="PAP2/HPO"/>
</dbReference>
<feature type="transmembrane region" description="Helical" evidence="1">
    <location>
        <begin position="80"/>
        <end position="102"/>
    </location>
</feature>
<feature type="transmembrane region" description="Helical" evidence="1">
    <location>
        <begin position="109"/>
        <end position="130"/>
    </location>
</feature>
<evidence type="ECO:0000256" key="1">
    <source>
        <dbReference type="SAM" id="Phobius"/>
    </source>
</evidence>
<evidence type="ECO:0000313" key="3">
    <source>
        <dbReference type="EMBL" id="MBW8270223.1"/>
    </source>
</evidence>
<reference evidence="3 4" key="1">
    <citation type="submission" date="2021-08" db="EMBL/GenBank/DDBJ databases">
        <title>Caldovatus sediminis gen. nov., sp. nov., a moderately thermophilic bacterium isolated from a hot spring.</title>
        <authorList>
            <person name="Hu C.-J."/>
            <person name="Li W.-J."/>
            <person name="Xian W.-D."/>
        </authorList>
    </citation>
    <scope>NUCLEOTIDE SEQUENCE [LARGE SCALE GENOMIC DNA]</scope>
    <source>
        <strain evidence="3 4">SYSU G05006</strain>
    </source>
</reference>
<name>A0ABS7F4J4_9PROT</name>
<keyword evidence="1" id="KW-0812">Transmembrane</keyword>